<name>A0A8B3F310_LACLL</name>
<organism evidence="1">
    <name type="scientific">Lactococcus lactis subsp. lactis bv. diacetylactis</name>
    <dbReference type="NCBI Taxonomy" id="44688"/>
    <lineage>
        <taxon>Bacteria</taxon>
        <taxon>Bacillati</taxon>
        <taxon>Bacillota</taxon>
        <taxon>Bacilli</taxon>
        <taxon>Lactobacillales</taxon>
        <taxon>Streptococcaceae</taxon>
        <taxon>Lactococcus</taxon>
    </lineage>
</organism>
<dbReference type="RefSeq" id="WP_003131208.1">
    <property type="nucleotide sequence ID" value="NZ_CP061326.1"/>
</dbReference>
<dbReference type="EMBL" id="RBVM01000004">
    <property type="protein sequence ID" value="RKO34502.1"/>
    <property type="molecule type" value="Genomic_DNA"/>
</dbReference>
<accession>A0A8B3F310</accession>
<dbReference type="AlphaFoldDB" id="A0A8B3F310"/>
<protein>
    <submittedName>
        <fullName evidence="1">Uncharacterized protein</fullName>
    </submittedName>
</protein>
<comment type="caution">
    <text evidence="1">The sequence shown here is derived from an EMBL/GenBank/DDBJ whole genome shotgun (WGS) entry which is preliminary data.</text>
</comment>
<gene>
    <name evidence="1" type="ORF">D8K17_14190</name>
</gene>
<evidence type="ECO:0000313" key="1">
    <source>
        <dbReference type="EMBL" id="RKO34502.1"/>
    </source>
</evidence>
<proteinExistence type="predicted"/>
<sequence>MAFDVDDKKVKTVLSNSSLAKSKVELPKKIESEENKKSYSFTLEPSVKEGLEKLAEKQNYKNTSQFLNDLIKLYL</sequence>
<reference evidence="1" key="1">
    <citation type="submission" date="2018-10" db="EMBL/GenBank/DDBJ databases">
        <title>Chromosomal inversion in Lactococcus lactis subsp. lactis bv. diacetylactis S50.</title>
        <authorList>
            <person name="Kojic M."/>
            <person name="Jovcic B."/>
        </authorList>
    </citation>
    <scope>NUCLEOTIDE SEQUENCE</scope>
    <source>
        <strain evidence="1">S50</strain>
    </source>
</reference>